<dbReference type="EMBL" id="JAUEPT010000043">
    <property type="protein sequence ID" value="KAK0438367.1"/>
    <property type="molecule type" value="Genomic_DNA"/>
</dbReference>
<gene>
    <name evidence="1" type="ORF">EV421DRAFT_2021254</name>
</gene>
<proteinExistence type="predicted"/>
<protein>
    <submittedName>
        <fullName evidence="1">Uncharacterized protein</fullName>
    </submittedName>
</protein>
<comment type="caution">
    <text evidence="1">The sequence shown here is derived from an EMBL/GenBank/DDBJ whole genome shotgun (WGS) entry which is preliminary data.</text>
</comment>
<organism evidence="1 2">
    <name type="scientific">Armillaria borealis</name>
    <dbReference type="NCBI Taxonomy" id="47425"/>
    <lineage>
        <taxon>Eukaryota</taxon>
        <taxon>Fungi</taxon>
        <taxon>Dikarya</taxon>
        <taxon>Basidiomycota</taxon>
        <taxon>Agaricomycotina</taxon>
        <taxon>Agaricomycetes</taxon>
        <taxon>Agaricomycetidae</taxon>
        <taxon>Agaricales</taxon>
        <taxon>Marasmiineae</taxon>
        <taxon>Physalacriaceae</taxon>
        <taxon>Armillaria</taxon>
    </lineage>
</organism>
<evidence type="ECO:0000313" key="1">
    <source>
        <dbReference type="EMBL" id="KAK0438367.1"/>
    </source>
</evidence>
<evidence type="ECO:0000313" key="2">
    <source>
        <dbReference type="Proteomes" id="UP001175226"/>
    </source>
</evidence>
<dbReference type="AlphaFoldDB" id="A0AA39J907"/>
<name>A0AA39J907_9AGAR</name>
<reference evidence="1" key="1">
    <citation type="submission" date="2023-06" db="EMBL/GenBank/DDBJ databases">
        <authorList>
            <consortium name="Lawrence Berkeley National Laboratory"/>
            <person name="Ahrendt S."/>
            <person name="Sahu N."/>
            <person name="Indic B."/>
            <person name="Wong-Bajracharya J."/>
            <person name="Merenyi Z."/>
            <person name="Ke H.-M."/>
            <person name="Monk M."/>
            <person name="Kocsube S."/>
            <person name="Drula E."/>
            <person name="Lipzen A."/>
            <person name="Balint B."/>
            <person name="Henrissat B."/>
            <person name="Andreopoulos B."/>
            <person name="Martin F.M."/>
            <person name="Harder C.B."/>
            <person name="Rigling D."/>
            <person name="Ford K.L."/>
            <person name="Foster G.D."/>
            <person name="Pangilinan J."/>
            <person name="Papanicolaou A."/>
            <person name="Barry K."/>
            <person name="LaButti K."/>
            <person name="Viragh M."/>
            <person name="Koriabine M."/>
            <person name="Yan M."/>
            <person name="Riley R."/>
            <person name="Champramary S."/>
            <person name="Plett K.L."/>
            <person name="Tsai I.J."/>
            <person name="Slot J."/>
            <person name="Sipos G."/>
            <person name="Plett J."/>
            <person name="Nagy L.G."/>
            <person name="Grigoriev I.V."/>
        </authorList>
    </citation>
    <scope>NUCLEOTIDE SEQUENCE</scope>
    <source>
        <strain evidence="1">FPL87.14</strain>
    </source>
</reference>
<accession>A0AA39J907</accession>
<keyword evidence="2" id="KW-1185">Reference proteome</keyword>
<sequence length="321" mass="35236">MSDFEAEVKTIGYALDVSSGSSSSLRHILGRIDGRYPFKTARMIATVGGAHGFVICAVRRLKEDSESPCRGGVNTSAAGIGLFGPSVRNRRGKKRTWLTTQKAPTVAWRVLAVVKEEKLDAQLKGPSMIVARKIKKEARTIPTQLFPTDNRPGIRIGHWMGTTYTSISILLDVSTFTSVCCSLSQAIRFPCYAQHSWSRAVSVIFGRTLWELGIWVNRSLLLVSPLELGQDMQEDPVQAVLLPRVRQETTFRPVGHDAVLAKINTEQLGGHVGDGKNHECHRQANGALYRNVAENGVQDENSPKCVVNTVWGTGHGCTRES</sequence>
<dbReference type="Proteomes" id="UP001175226">
    <property type="component" value="Unassembled WGS sequence"/>
</dbReference>